<feature type="transmembrane region" description="Helical" evidence="1">
    <location>
        <begin position="12"/>
        <end position="36"/>
    </location>
</feature>
<protein>
    <submittedName>
        <fullName evidence="2">Uncharacterized protein</fullName>
    </submittedName>
</protein>
<evidence type="ECO:0000313" key="2">
    <source>
        <dbReference type="EMBL" id="OAI14419.1"/>
    </source>
</evidence>
<keyword evidence="1" id="KW-1133">Transmembrane helix</keyword>
<sequence length="141" mass="15994">MIKQHLDLIAVAGLGAGVAMYDVTIDLVFGVAHFLFEMLHLAFEWFELGIEHAVEHTFHTTRHGSQIVTFYILLALGSAALYALWKALPRIRRRLQQAAMNAWVRRKTECELYWQSLTLPNKLGLVSTLLGAVYLSTFFAM</sequence>
<evidence type="ECO:0000313" key="3">
    <source>
        <dbReference type="Proteomes" id="UP000077857"/>
    </source>
</evidence>
<dbReference type="Proteomes" id="UP000077857">
    <property type="component" value="Unassembled WGS sequence"/>
</dbReference>
<feature type="transmembrane region" description="Helical" evidence="1">
    <location>
        <begin position="67"/>
        <end position="85"/>
    </location>
</feature>
<comment type="caution">
    <text evidence="2">The sequence shown here is derived from an EMBL/GenBank/DDBJ whole genome shotgun (WGS) entry which is preliminary data.</text>
</comment>
<gene>
    <name evidence="2" type="ORF">A1507_15385</name>
</gene>
<name>A0A177NB39_9GAMM</name>
<dbReference type="OrthoDB" id="5570936at2"/>
<dbReference type="AlphaFoldDB" id="A0A177NB39"/>
<proteinExistence type="predicted"/>
<feature type="transmembrane region" description="Helical" evidence="1">
    <location>
        <begin position="123"/>
        <end position="140"/>
    </location>
</feature>
<keyword evidence="1" id="KW-0472">Membrane</keyword>
<reference evidence="2 3" key="1">
    <citation type="submission" date="2016-03" db="EMBL/GenBank/DDBJ databases">
        <authorList>
            <person name="Ploux O."/>
        </authorList>
    </citation>
    <scope>NUCLEOTIDE SEQUENCE [LARGE SCALE GENOMIC DNA]</scope>
    <source>
        <strain evidence="2 3">R-45378</strain>
    </source>
</reference>
<organism evidence="2 3">
    <name type="scientific">Methylomonas koyamae</name>
    <dbReference type="NCBI Taxonomy" id="702114"/>
    <lineage>
        <taxon>Bacteria</taxon>
        <taxon>Pseudomonadati</taxon>
        <taxon>Pseudomonadota</taxon>
        <taxon>Gammaproteobacteria</taxon>
        <taxon>Methylococcales</taxon>
        <taxon>Methylococcaceae</taxon>
        <taxon>Methylomonas</taxon>
    </lineage>
</organism>
<keyword evidence="1" id="KW-0812">Transmembrane</keyword>
<evidence type="ECO:0000256" key="1">
    <source>
        <dbReference type="SAM" id="Phobius"/>
    </source>
</evidence>
<accession>A0A177NB39</accession>
<dbReference type="RefSeq" id="WP_054762948.1">
    <property type="nucleotide sequence ID" value="NZ_AP019777.1"/>
</dbReference>
<dbReference type="EMBL" id="LUUJ01000090">
    <property type="protein sequence ID" value="OAI14419.1"/>
    <property type="molecule type" value="Genomic_DNA"/>
</dbReference>